<proteinExistence type="predicted"/>
<keyword evidence="4" id="KW-1185">Reference proteome</keyword>
<dbReference type="GO" id="GO:0005813">
    <property type="term" value="C:centrosome"/>
    <property type="evidence" value="ECO:0007669"/>
    <property type="project" value="Ensembl"/>
</dbReference>
<reference evidence="3" key="3">
    <citation type="submission" date="2025-09" db="UniProtKB">
        <authorList>
            <consortium name="Ensembl"/>
        </authorList>
    </citation>
    <scope>IDENTIFICATION</scope>
</reference>
<dbReference type="Proteomes" id="UP000472266">
    <property type="component" value="Chromosome 8"/>
</dbReference>
<organism evidence="3 4">
    <name type="scientific">Strigops habroptila</name>
    <name type="common">Kakapo</name>
    <dbReference type="NCBI Taxonomy" id="2489341"/>
    <lineage>
        <taxon>Eukaryota</taxon>
        <taxon>Metazoa</taxon>
        <taxon>Chordata</taxon>
        <taxon>Craniata</taxon>
        <taxon>Vertebrata</taxon>
        <taxon>Euteleostomi</taxon>
        <taxon>Archelosauria</taxon>
        <taxon>Archosauria</taxon>
        <taxon>Dinosauria</taxon>
        <taxon>Saurischia</taxon>
        <taxon>Theropoda</taxon>
        <taxon>Coelurosauria</taxon>
        <taxon>Aves</taxon>
        <taxon>Neognathae</taxon>
        <taxon>Neoaves</taxon>
        <taxon>Telluraves</taxon>
        <taxon>Australaves</taxon>
        <taxon>Psittaciformes</taxon>
        <taxon>Psittacidae</taxon>
        <taxon>Strigops</taxon>
    </lineage>
</organism>
<protein>
    <submittedName>
        <fullName evidence="3">Sodium channel and clathrin linker 1</fullName>
    </submittedName>
</protein>
<dbReference type="GO" id="GO:0060271">
    <property type="term" value="P:cilium assembly"/>
    <property type="evidence" value="ECO:0007669"/>
    <property type="project" value="Ensembl"/>
</dbReference>
<feature type="coiled-coil region" evidence="1">
    <location>
        <begin position="166"/>
        <end position="412"/>
    </location>
</feature>
<sequence>MPHEIDKALRAAPDQKNAPGGGVVSGSRMMDQSLSTLVKEYYEHVEEMQKQQQLYWVQMREMRQKIERVTRENERLHAELKEAFEKQLDALPVVSLGADILADEYIVKNLQEQLNLAIQAKEQAIELWQTVLQEHDQLQQQYQEYLTETGIHMVERQKHKDQLTGFQRLTQQLHIANEKKESSNQQLLQIVREQNEELQNLQKQLRQARIDGQTANAKVDEMTKLTKKLQSQLERKEENMVFSRQIEEAFSSRLYQMQTRIKQLETRLRITVEDAQLQRKERIAWEKQIVELKRKTGNLEREKHDAVAKVQDYIQLLEEANLQKSRALSGEKQKEEDIKKMKHEMYQLTEDNAARIRKAVDMAKKQYNVQISRLEGELSALQMECGEKQGQIERAVREKRAVEAELEKIYREDRGCESDNRKLEQLHQKYLLAETTKGDLQLTLQTTQNKLKQLEMNFEEEKSCCQEVISNLQSTLESEREKSVSVSEENLKLQQENEQLQKEMENLRKQVREAQQKAKIKISTMKHERIVKERGYEARLKEMEDTSQKSTAELTHLLLAQQKATNQWK</sequence>
<dbReference type="GO" id="GO:0036064">
    <property type="term" value="C:ciliary basal body"/>
    <property type="evidence" value="ECO:0007669"/>
    <property type="project" value="Ensembl"/>
</dbReference>
<feature type="region of interest" description="Disordered" evidence="2">
    <location>
        <begin position="1"/>
        <end position="27"/>
    </location>
</feature>
<dbReference type="PANTHER" id="PTHR35970">
    <property type="entry name" value="SODIUM CHANNEL AND CLATHRIN LINKER 1"/>
    <property type="match status" value="1"/>
</dbReference>
<reference evidence="3 4" key="1">
    <citation type="submission" date="2019-11" db="EMBL/GenBank/DDBJ databases">
        <title>Strigops habroptila (kakapo) genome, bStrHab1, primary haplotype, v2.</title>
        <authorList>
            <person name="Jarvis E.D."/>
            <person name="Howard J."/>
            <person name="Rhie A."/>
            <person name="Phillippy A."/>
            <person name="Korlach J."/>
            <person name="Digby A."/>
            <person name="Iorns D."/>
            <person name="Eason D."/>
            <person name="Robertson B."/>
            <person name="Raemaekers T."/>
            <person name="Howe K."/>
            <person name="Lewin H."/>
            <person name="Damas J."/>
            <person name="Hastie A."/>
            <person name="Tracey A."/>
            <person name="Chow W."/>
            <person name="Fedrigo O."/>
        </authorList>
    </citation>
    <scope>NUCLEOTIDE SEQUENCE [LARGE SCALE GENOMIC DNA]</scope>
</reference>
<dbReference type="InterPro" id="IPR038911">
    <property type="entry name" value="SCLT1"/>
</dbReference>
<accession>A0A672VAK9</accession>
<dbReference type="GO" id="GO:0005829">
    <property type="term" value="C:cytosol"/>
    <property type="evidence" value="ECO:0007669"/>
    <property type="project" value="Ensembl"/>
</dbReference>
<evidence type="ECO:0000256" key="1">
    <source>
        <dbReference type="SAM" id="Coils"/>
    </source>
</evidence>
<evidence type="ECO:0000256" key="2">
    <source>
        <dbReference type="SAM" id="MobiDB-lite"/>
    </source>
</evidence>
<dbReference type="PANTHER" id="PTHR35970:SF1">
    <property type="entry name" value="SODIUM CHANNEL AND CLATHRIN LINKER 1"/>
    <property type="match status" value="1"/>
</dbReference>
<dbReference type="GO" id="GO:0005814">
    <property type="term" value="C:centriole"/>
    <property type="evidence" value="ECO:0007669"/>
    <property type="project" value="Ensembl"/>
</dbReference>
<keyword evidence="1" id="KW-0175">Coiled coil</keyword>
<dbReference type="GeneTree" id="ENSGT00730000111168"/>
<dbReference type="GO" id="GO:0045162">
    <property type="term" value="P:clustering of voltage-gated sodium channels"/>
    <property type="evidence" value="ECO:0007669"/>
    <property type="project" value="InterPro"/>
</dbReference>
<dbReference type="GO" id="GO:0097539">
    <property type="term" value="C:ciliary transition fiber"/>
    <property type="evidence" value="ECO:0007669"/>
    <property type="project" value="Ensembl"/>
</dbReference>
<dbReference type="AlphaFoldDB" id="A0A672VAK9"/>
<evidence type="ECO:0000313" key="3">
    <source>
        <dbReference type="Ensembl" id="ENSSHBP00005023557.1"/>
    </source>
</evidence>
<dbReference type="InParanoid" id="A0A672VAK9"/>
<dbReference type="OMA" id="RIHLEEC"/>
<name>A0A672VAK9_STRHB</name>
<dbReference type="Ensembl" id="ENSSHBT00005028050.1">
    <property type="protein sequence ID" value="ENSSHBP00005023557.1"/>
    <property type="gene ID" value="ENSSHBG00005019749.1"/>
</dbReference>
<gene>
    <name evidence="3" type="primary">SCLT1</name>
</gene>
<reference evidence="3" key="2">
    <citation type="submission" date="2025-08" db="UniProtKB">
        <authorList>
            <consortium name="Ensembl"/>
        </authorList>
    </citation>
    <scope>IDENTIFICATION</scope>
</reference>
<feature type="coiled-coil region" evidence="1">
    <location>
        <begin position="437"/>
        <end position="524"/>
    </location>
</feature>
<evidence type="ECO:0000313" key="4">
    <source>
        <dbReference type="Proteomes" id="UP000472266"/>
    </source>
</evidence>
<feature type="coiled-coil region" evidence="1">
    <location>
        <begin position="59"/>
        <end position="127"/>
    </location>
</feature>